<reference evidence="3" key="1">
    <citation type="submission" date="2020-05" db="EMBL/GenBank/DDBJ databases">
        <title>Phylogenomic resolution of chytrid fungi.</title>
        <authorList>
            <person name="Stajich J.E."/>
            <person name="Amses K."/>
            <person name="Simmons R."/>
            <person name="Seto K."/>
            <person name="Myers J."/>
            <person name="Bonds A."/>
            <person name="Quandt C.A."/>
            <person name="Barry K."/>
            <person name="Liu P."/>
            <person name="Grigoriev I."/>
            <person name="Longcore J.E."/>
            <person name="James T.Y."/>
        </authorList>
    </citation>
    <scope>NUCLEOTIDE SEQUENCE</scope>
    <source>
        <strain evidence="3">JEL0513</strain>
    </source>
</reference>
<comment type="caution">
    <text evidence="3">The sequence shown here is derived from an EMBL/GenBank/DDBJ whole genome shotgun (WGS) entry which is preliminary data.</text>
</comment>
<dbReference type="InterPro" id="IPR015943">
    <property type="entry name" value="WD40/YVTN_repeat-like_dom_sf"/>
</dbReference>
<feature type="compositionally biased region" description="Low complexity" evidence="2">
    <location>
        <begin position="562"/>
        <end position="572"/>
    </location>
</feature>
<name>A0AAD5T4R3_9FUNG</name>
<dbReference type="InterPro" id="IPR001680">
    <property type="entry name" value="WD40_rpt"/>
</dbReference>
<keyword evidence="4" id="KW-1185">Reference proteome</keyword>
<dbReference type="Pfam" id="PF16300">
    <property type="entry name" value="WD40_4"/>
    <property type="match status" value="1"/>
</dbReference>
<dbReference type="SUPFAM" id="SSF50978">
    <property type="entry name" value="WD40 repeat-like"/>
    <property type="match status" value="1"/>
</dbReference>
<protein>
    <submittedName>
        <fullName evidence="3">Coronin-7</fullName>
    </submittedName>
</protein>
<gene>
    <name evidence="3" type="primary">CORO7_1</name>
    <name evidence="3" type="ORF">HK100_000153</name>
</gene>
<dbReference type="Gene3D" id="2.130.10.10">
    <property type="entry name" value="YVTN repeat-like/Quinoprotein amine dehydrogenase"/>
    <property type="match status" value="1"/>
</dbReference>
<feature type="compositionally biased region" description="Polar residues" evidence="2">
    <location>
        <begin position="545"/>
        <end position="557"/>
    </location>
</feature>
<feature type="compositionally biased region" description="Low complexity" evidence="2">
    <location>
        <begin position="464"/>
        <end position="478"/>
    </location>
</feature>
<feature type="region of interest" description="Disordered" evidence="2">
    <location>
        <begin position="456"/>
        <end position="589"/>
    </location>
</feature>
<accession>A0AAD5T4R3</accession>
<evidence type="ECO:0000313" key="3">
    <source>
        <dbReference type="EMBL" id="KAJ3119793.1"/>
    </source>
</evidence>
<sequence>MKRTSRFAVSAFRNAELREKGRESWVGLGGDSPSVIGSGGGLVFVGGARGVIVVAPSSAEDTFAGTNTATGTSTLLATPSPVSSLAVAVSASANTTNTRINTSVNFNANAKAGVKVVAACVDGSVRLLNEDNTAARLLAPADSDSHSAASAPTLVTANPAAKVVASARATHLDFLSLDSPSDSLLIRFDTTTQLTSLAFSCCGSLLAATAKDNIVRLYDPRSSQLSSAVIASSLPVHTNIKPSKIFWLASSSSLNHNLLSTGFSRSRDRECALWDARAMKSPIYMHRLDSSSGSLIPLYDSDSSLLFLTGRGDTTIKTFEVTASTISQTLPNASFVLSKPITNACLLQSKNSLDVMNCEIARIMTLCSTGGGTGTTQDSSAIVPISVSVNRQFKMDFQLDLFPDTVDPTVTLSGDKWIRGENEPLVKLSLDPRIAPPTKSTCNLFVVAKTVPFQTPPIIPVTDSPSPSSGSGSRPASPVFSLRRPNSMVLGTPPASPRVADSQPATNFSSNHPATHLRLSISATPKPTPENNSPEESPAAKPSSYFFTNINTIEQHQPPSPSLSATPTSTTSIPPPAALSTNTTDHHTSSKLDAVLERLASLNTRMSRLELVMSEMTLKTSASEATMSEKVGQVQETVNRITVTTRDIEPEIYAPMLSSAVAEITRRIDALQETFVTEISSRASNTHSKIDASFASHHRETAAVIRATVTDSIAVTERVIADAIQVAFAKQTTDFAVLLDGAVKEHGEAMYQAALQQQQAAAAALAAAAASKKSGSGKLPNMGITTQLSKLKELALTNISGSLGSTIDGSGEKRASWPVGSSTSSVRSSLTPESIAATTAEEYKSGVETLVEENSEDVVGGAGIGGVLHLEKKGGDVVEEEVAQEVLVWRD</sequence>
<organism evidence="3 4">
    <name type="scientific">Physocladia obscura</name>
    <dbReference type="NCBI Taxonomy" id="109957"/>
    <lineage>
        <taxon>Eukaryota</taxon>
        <taxon>Fungi</taxon>
        <taxon>Fungi incertae sedis</taxon>
        <taxon>Chytridiomycota</taxon>
        <taxon>Chytridiomycota incertae sedis</taxon>
        <taxon>Chytridiomycetes</taxon>
        <taxon>Chytridiales</taxon>
        <taxon>Chytriomycetaceae</taxon>
        <taxon>Physocladia</taxon>
    </lineage>
</organism>
<feature type="region of interest" description="Disordered" evidence="2">
    <location>
        <begin position="810"/>
        <end position="830"/>
    </location>
</feature>
<evidence type="ECO:0000313" key="4">
    <source>
        <dbReference type="Proteomes" id="UP001211907"/>
    </source>
</evidence>
<dbReference type="AlphaFoldDB" id="A0AAD5T4R3"/>
<evidence type="ECO:0000256" key="2">
    <source>
        <dbReference type="SAM" id="MobiDB-lite"/>
    </source>
</evidence>
<dbReference type="InterPro" id="IPR036322">
    <property type="entry name" value="WD40_repeat_dom_sf"/>
</dbReference>
<dbReference type="Proteomes" id="UP001211907">
    <property type="component" value="Unassembled WGS sequence"/>
</dbReference>
<feature type="compositionally biased region" description="Low complexity" evidence="2">
    <location>
        <begin position="816"/>
        <end position="830"/>
    </location>
</feature>
<feature type="compositionally biased region" description="Polar residues" evidence="2">
    <location>
        <begin position="503"/>
        <end position="513"/>
    </location>
</feature>
<dbReference type="PANTHER" id="PTHR10856:SF20">
    <property type="entry name" value="CORONIN-7"/>
    <property type="match status" value="1"/>
</dbReference>
<proteinExistence type="inferred from homology"/>
<dbReference type="PANTHER" id="PTHR10856">
    <property type="entry name" value="CORONIN"/>
    <property type="match status" value="1"/>
</dbReference>
<evidence type="ECO:0000256" key="1">
    <source>
        <dbReference type="ARBA" id="ARBA00009482"/>
    </source>
</evidence>
<dbReference type="SMART" id="SM00320">
    <property type="entry name" value="WD40"/>
    <property type="match status" value="3"/>
</dbReference>
<comment type="similarity">
    <text evidence="1">Belongs to the WD repeat coronin family.</text>
</comment>
<dbReference type="InterPro" id="IPR015505">
    <property type="entry name" value="Coronin"/>
</dbReference>
<dbReference type="EMBL" id="JADGJH010001024">
    <property type="protein sequence ID" value="KAJ3119793.1"/>
    <property type="molecule type" value="Genomic_DNA"/>
</dbReference>
<dbReference type="SMART" id="SM01167">
    <property type="entry name" value="DUF1900"/>
    <property type="match status" value="1"/>
</dbReference>
<feature type="compositionally biased region" description="Low complexity" evidence="2">
    <location>
        <begin position="529"/>
        <end position="544"/>
    </location>
</feature>